<dbReference type="RefSeq" id="XP_013754336.1">
    <property type="nucleotide sequence ID" value="XM_013898882.1"/>
</dbReference>
<sequence length="600" mass="67120">MAFHCALALSVGGRNRVHLLSGEADYFTALMHVVDNEYHNGLVPTYVDNEGETITIRSQPELVTALWTGSGGMLSLTLLPDNRGQGLSASLATRARNAAARLFNQAVRGEKQITGYVQAAAEANGGVMVGLEHRFKTRHSMERKLRDKAAALADDDEDALCASIKDALRYTIQFETEMYSSGVEMVRQALMQADFYDPEANPSQGRFEFVEEKNYWITDARKDVYAAFDPSMLANVQSSFDSDVGGQKYSDEVSVILSGSDYTKRSVTRTVYSMTSRNAVRRGDEYQGINTVIRNSNTGMLWELQFHTRESLEVKHASHKVYSKFRIAKDPLAKHTMMSEMMELWDSVPRPLRVDRIGKKVGLLAPKGELEPIPPEQEEEYNQARISKRHALYLARSIRARWTVLDGPEPAITDVIEELAATFHECVQLFDLTERLMPKYPLRARISEIAEVMACPLEEAAARVTDALLYNVVVRPEKLLEVAREWVLIMARSNDLALFLVAATNEWPHSRGLTTCWRVAGHDQVFTVRFHTAESHKLTKFVALHGDACEPDGKPETADHNAELEDHVKQVDVLPDFLTFDPRCEFAALLAAAGAASHGQ</sequence>
<name>A0A0L0DN88_THETB</name>
<protein>
    <submittedName>
        <fullName evidence="1">Uncharacterized protein</fullName>
    </submittedName>
</protein>
<keyword evidence="2" id="KW-1185">Reference proteome</keyword>
<gene>
    <name evidence="1" type="ORF">AMSG_09491</name>
</gene>
<reference evidence="1 2" key="1">
    <citation type="submission" date="2010-05" db="EMBL/GenBank/DDBJ databases">
        <title>The Genome Sequence of Thecamonas trahens ATCC 50062.</title>
        <authorList>
            <consortium name="The Broad Institute Genome Sequencing Platform"/>
            <person name="Russ C."/>
            <person name="Cuomo C."/>
            <person name="Shea T."/>
            <person name="Young S.K."/>
            <person name="Zeng Q."/>
            <person name="Koehrsen M."/>
            <person name="Haas B."/>
            <person name="Borodovsky M."/>
            <person name="Guigo R."/>
            <person name="Alvarado L."/>
            <person name="Berlin A."/>
            <person name="Bochicchio J."/>
            <person name="Borenstein D."/>
            <person name="Chapman S."/>
            <person name="Chen Z."/>
            <person name="Freedman E."/>
            <person name="Gellesch M."/>
            <person name="Goldberg J."/>
            <person name="Griggs A."/>
            <person name="Gujja S."/>
            <person name="Heilman E."/>
            <person name="Heiman D."/>
            <person name="Hepburn T."/>
            <person name="Howarth C."/>
            <person name="Jen D."/>
            <person name="Larson L."/>
            <person name="Mehta T."/>
            <person name="Park D."/>
            <person name="Pearson M."/>
            <person name="Roberts A."/>
            <person name="Saif S."/>
            <person name="Shenoy N."/>
            <person name="Sisk P."/>
            <person name="Stolte C."/>
            <person name="Sykes S."/>
            <person name="Thomson T."/>
            <person name="Walk T."/>
            <person name="White J."/>
            <person name="Yandava C."/>
            <person name="Burger G."/>
            <person name="Gray M.W."/>
            <person name="Holland P.W.H."/>
            <person name="King N."/>
            <person name="Lang F.B.F."/>
            <person name="Roger A.J."/>
            <person name="Ruiz-Trillo I."/>
            <person name="Lander E."/>
            <person name="Nusbaum C."/>
        </authorList>
    </citation>
    <scope>NUCLEOTIDE SEQUENCE [LARGE SCALE GENOMIC DNA]</scope>
    <source>
        <strain evidence="1 2">ATCC 50062</strain>
    </source>
</reference>
<dbReference type="EMBL" id="GL349482">
    <property type="protein sequence ID" value="KNC53774.1"/>
    <property type="molecule type" value="Genomic_DNA"/>
</dbReference>
<dbReference type="GeneID" id="25567944"/>
<proteinExistence type="predicted"/>
<dbReference type="eggNOG" id="ENOG502SW8R">
    <property type="taxonomic scope" value="Eukaryota"/>
</dbReference>
<evidence type="ECO:0000313" key="2">
    <source>
        <dbReference type="Proteomes" id="UP000054408"/>
    </source>
</evidence>
<evidence type="ECO:0000313" key="1">
    <source>
        <dbReference type="EMBL" id="KNC53774.1"/>
    </source>
</evidence>
<dbReference type="AlphaFoldDB" id="A0A0L0DN88"/>
<accession>A0A0L0DN88</accession>
<organism evidence="1 2">
    <name type="scientific">Thecamonas trahens ATCC 50062</name>
    <dbReference type="NCBI Taxonomy" id="461836"/>
    <lineage>
        <taxon>Eukaryota</taxon>
        <taxon>Apusozoa</taxon>
        <taxon>Apusomonadida</taxon>
        <taxon>Apusomonadidae</taxon>
        <taxon>Thecamonas</taxon>
    </lineage>
</organism>
<dbReference type="Proteomes" id="UP000054408">
    <property type="component" value="Unassembled WGS sequence"/>
</dbReference>